<dbReference type="GO" id="GO:0016491">
    <property type="term" value="F:oxidoreductase activity"/>
    <property type="evidence" value="ECO:0007669"/>
    <property type="project" value="InterPro"/>
</dbReference>
<dbReference type="InterPro" id="IPR028261">
    <property type="entry name" value="DPD_II"/>
</dbReference>
<dbReference type="HOGENOM" id="CLU_000422_3_3_2"/>
<dbReference type="PANTHER" id="PTHR42783">
    <property type="entry name" value="GLUTAMATE SYNTHASE [NADPH] SMALL CHAIN"/>
    <property type="match status" value="1"/>
</dbReference>
<dbReference type="Pfam" id="PF07992">
    <property type="entry name" value="Pyr_redox_2"/>
    <property type="match status" value="1"/>
</dbReference>
<dbReference type="SUPFAM" id="SSF46548">
    <property type="entry name" value="alpha-helical ferredoxin"/>
    <property type="match status" value="1"/>
</dbReference>
<dbReference type="InterPro" id="IPR036188">
    <property type="entry name" value="FAD/NAD-bd_sf"/>
</dbReference>
<dbReference type="GO" id="GO:0051536">
    <property type="term" value="F:iron-sulfur cluster binding"/>
    <property type="evidence" value="ECO:0007669"/>
    <property type="project" value="InterPro"/>
</dbReference>
<dbReference type="KEGG" id="mhi:Mhar_0690"/>
<dbReference type="Gene3D" id="1.10.1060.10">
    <property type="entry name" value="Alpha-helical ferredoxin"/>
    <property type="match status" value="1"/>
</dbReference>
<evidence type="ECO:0000259" key="2">
    <source>
        <dbReference type="Pfam" id="PF07992"/>
    </source>
</evidence>
<feature type="compositionally biased region" description="Basic and acidic residues" evidence="1">
    <location>
        <begin position="11"/>
        <end position="28"/>
    </location>
</feature>
<feature type="domain" description="Dihydroprymidine dehydrogenase" evidence="3">
    <location>
        <begin position="45"/>
        <end position="154"/>
    </location>
</feature>
<evidence type="ECO:0000313" key="5">
    <source>
        <dbReference type="Proteomes" id="UP000005877"/>
    </source>
</evidence>
<reference evidence="4 5" key="1">
    <citation type="journal article" date="2012" name="PLoS ONE">
        <title>The genome characteristics and predicted function of methyl-group oxidation pathway in the obligate aceticlastic methanogens, Methanosaeta spp.</title>
        <authorList>
            <person name="Zhu J."/>
            <person name="Zheng H."/>
            <person name="Ai G."/>
            <person name="Zhang G."/>
            <person name="Liu D."/>
            <person name="Liu X."/>
            <person name="Dong X."/>
        </authorList>
    </citation>
    <scope>NUCLEOTIDE SEQUENCE [LARGE SCALE GENOMIC DNA]</scope>
    <source>
        <strain evidence="4 5">6Ac</strain>
    </source>
</reference>
<dbReference type="Proteomes" id="UP000005877">
    <property type="component" value="Chromosome"/>
</dbReference>
<accession>G7WK75</accession>
<dbReference type="Pfam" id="PF14691">
    <property type="entry name" value="Fer4_20"/>
    <property type="match status" value="1"/>
</dbReference>
<dbReference type="InterPro" id="IPR023753">
    <property type="entry name" value="FAD/NAD-binding_dom"/>
</dbReference>
<gene>
    <name evidence="4" type="ordered locus">Mhar_0690</name>
</gene>
<organism evidence="4 5">
    <name type="scientific">Methanothrix harundinacea (strain 6Ac)</name>
    <name type="common">Methanosaeta harundinacea</name>
    <dbReference type="NCBI Taxonomy" id="1110509"/>
    <lineage>
        <taxon>Archaea</taxon>
        <taxon>Methanobacteriati</taxon>
        <taxon>Methanobacteriota</taxon>
        <taxon>Stenosarchaea group</taxon>
        <taxon>Methanomicrobia</taxon>
        <taxon>Methanotrichales</taxon>
        <taxon>Methanotrichaceae</taxon>
        <taxon>Methanothrix</taxon>
    </lineage>
</organism>
<dbReference type="STRING" id="1110509.Mhar_0690"/>
<proteinExistence type="predicted"/>
<dbReference type="InterPro" id="IPR009051">
    <property type="entry name" value="Helical_ferredxn"/>
</dbReference>
<sequence>MTALGRRHPKSRESIRISKRDKMSDNKKKLNLNRVSMPKQSPEERRHNFSEVALGYAEDQAAEEADRCIQCKNPRCMEGCPVGIDIPAFIRAVRDGEMEDAVRIIKAKNSLPGICGRVCPQEVQCESRCVLEKKGAPIAIGRLERFVADWESKNALPDRPRRSAEFQAGKRVAVVGAGPAGITAAADLARMGHQVTVFEALHDAGGVLIYGIPEFRLPKAIVRSEVEYVKSLGVTFELDSVVGRLVQVDELLKNGFDAVFLGIGAGAPRFLGVPGENLNGVYSANEYLTRVNLMKAYRFPEYDTPIRQGKRVAVVGGGNVAMDAARCAVRLGAEEVHVVYRRSEAEMPARLEEIENAKEEGVIFDFLTNPTRFVADDRGRVAGMEVVRMVLGEPDESGRRRPVVEKGSERIVDVDTVIIAVGTTPNPLLPGNTPGLETTRWGTIVVNDSGRTSREGVWAGGDITTGGATVISAMGAGKRSAEDIDRWLREDGPWSR</sequence>
<name>G7WK75_METH6</name>
<dbReference type="PRINTS" id="PR00411">
    <property type="entry name" value="PNDRDTASEI"/>
</dbReference>
<dbReference type="Gene3D" id="3.50.50.60">
    <property type="entry name" value="FAD/NAD(P)-binding domain"/>
    <property type="match status" value="2"/>
</dbReference>
<dbReference type="PRINTS" id="PR00368">
    <property type="entry name" value="FADPNR"/>
</dbReference>
<dbReference type="AlphaFoldDB" id="G7WK75"/>
<dbReference type="PATRIC" id="fig|1110509.7.peg.772"/>
<evidence type="ECO:0000256" key="1">
    <source>
        <dbReference type="SAM" id="MobiDB-lite"/>
    </source>
</evidence>
<feature type="compositionally biased region" description="Basic residues" evidence="1">
    <location>
        <begin position="1"/>
        <end position="10"/>
    </location>
</feature>
<dbReference type="EMBL" id="CP003117">
    <property type="protein sequence ID" value="AET64068.1"/>
    <property type="molecule type" value="Genomic_DNA"/>
</dbReference>
<feature type="region of interest" description="Disordered" evidence="1">
    <location>
        <begin position="1"/>
        <end position="47"/>
    </location>
</feature>
<dbReference type="InterPro" id="IPR006004">
    <property type="entry name" value="SudA-like"/>
</dbReference>
<dbReference type="NCBIfam" id="TIGR01316">
    <property type="entry name" value="gltA"/>
    <property type="match status" value="1"/>
</dbReference>
<dbReference type="SUPFAM" id="SSF51971">
    <property type="entry name" value="Nucleotide-binding domain"/>
    <property type="match status" value="2"/>
</dbReference>
<feature type="domain" description="FAD/NAD(P)-binding" evidence="2">
    <location>
        <begin position="171"/>
        <end position="477"/>
    </location>
</feature>
<evidence type="ECO:0000313" key="4">
    <source>
        <dbReference type="EMBL" id="AET64068.1"/>
    </source>
</evidence>
<evidence type="ECO:0000259" key="3">
    <source>
        <dbReference type="Pfam" id="PF14691"/>
    </source>
</evidence>
<keyword evidence="5" id="KW-1185">Reference proteome</keyword>
<dbReference type="PANTHER" id="PTHR42783:SF3">
    <property type="entry name" value="GLUTAMATE SYNTHASE [NADPH] SMALL CHAIN-RELATED"/>
    <property type="match status" value="1"/>
</dbReference>
<protein>
    <submittedName>
        <fullName evidence="4">Glutamate synthase (NADPH), homotetrameric</fullName>
    </submittedName>
</protein>